<accession>A0A249JXY0</accession>
<protein>
    <submittedName>
        <fullName evidence="1">TIGR03847 family protein</fullName>
    </submittedName>
</protein>
<dbReference type="Proteomes" id="UP000217153">
    <property type="component" value="Chromosome"/>
</dbReference>
<keyword evidence="2" id="KW-1185">Reference proteome</keyword>
<dbReference type="OrthoDB" id="156387at2"/>
<dbReference type="RefSeq" id="WP_095680671.1">
    <property type="nucleotide sequence ID" value="NZ_CP016768.2"/>
</dbReference>
<organism evidence="1 2">
    <name type="scientific">Candidatus Nanopelagicus limnae</name>
    <dbReference type="NCBI Taxonomy" id="1884634"/>
    <lineage>
        <taxon>Bacteria</taxon>
        <taxon>Bacillati</taxon>
        <taxon>Actinomycetota</taxon>
        <taxon>Actinomycetes</taxon>
        <taxon>Candidatus Nanopelagicales</taxon>
        <taxon>Candidatus Nanopelagicaceae</taxon>
        <taxon>Candidatus Nanopelagicus</taxon>
    </lineage>
</organism>
<name>A0A249JXY0_9ACTN</name>
<dbReference type="EMBL" id="CP016768">
    <property type="protein sequence ID" value="ASY09366.1"/>
    <property type="molecule type" value="Genomic_DNA"/>
</dbReference>
<reference evidence="2" key="1">
    <citation type="submission" date="2016-10" db="EMBL/GenBank/DDBJ databases">
        <title>High microdiversification within the ubiquitous acI lineage of Actinobacteria.</title>
        <authorList>
            <person name="Neuenschwander S.M."/>
            <person name="Salcher M."/>
            <person name="Ghai R."/>
            <person name="Pernthaler J."/>
        </authorList>
    </citation>
    <scope>NUCLEOTIDE SEQUENCE [LARGE SCALE GENOMIC DNA]</scope>
</reference>
<proteinExistence type="predicted"/>
<gene>
    <name evidence="1" type="ORF">B1s21122_03275</name>
</gene>
<sequence>MPRIIYRHQPASRFIVSAIGEPGQREFFMQVKSEGNFNTVAIDKGQVIALAERFEELIRELRRGKLATPEDLAAPAVKDDEPLELPIESDFTVGVISITWENNNVVVNMQAASQEDELLIDDIDFGPDLIVANLKINQVKGFCDRANLVVNAGRPACPFCALPVDPLGHLCPRANGYRR</sequence>
<dbReference type="KEGG" id="abam:B1s21122_03275"/>
<dbReference type="AlphaFoldDB" id="A0A249JXY0"/>
<dbReference type="Pfam" id="PF11290">
    <property type="entry name" value="DUF3090"/>
    <property type="match status" value="1"/>
</dbReference>
<dbReference type="NCBIfam" id="TIGR03847">
    <property type="entry name" value="conserved hypothetical protein"/>
    <property type="match status" value="1"/>
</dbReference>
<dbReference type="InterPro" id="IPR021441">
    <property type="entry name" value="DUF3090"/>
</dbReference>
<evidence type="ECO:0000313" key="1">
    <source>
        <dbReference type="EMBL" id="ASY09366.1"/>
    </source>
</evidence>
<evidence type="ECO:0000313" key="2">
    <source>
        <dbReference type="Proteomes" id="UP000217153"/>
    </source>
</evidence>